<accession>A0AAN6H7S3</accession>
<evidence type="ECO:0000313" key="2">
    <source>
        <dbReference type="Proteomes" id="UP001175353"/>
    </source>
</evidence>
<gene>
    <name evidence="1" type="ORF">LTR91_020440</name>
</gene>
<keyword evidence="2" id="KW-1185">Reference proteome</keyword>
<comment type="caution">
    <text evidence="1">The sequence shown here is derived from an EMBL/GenBank/DDBJ whole genome shotgun (WGS) entry which is preliminary data.</text>
</comment>
<dbReference type="EMBL" id="JAUJLE010000335">
    <property type="protein sequence ID" value="KAK0960228.1"/>
    <property type="molecule type" value="Genomic_DNA"/>
</dbReference>
<dbReference type="Proteomes" id="UP001175353">
    <property type="component" value="Unassembled WGS sequence"/>
</dbReference>
<reference evidence="1" key="1">
    <citation type="submission" date="2023-06" db="EMBL/GenBank/DDBJ databases">
        <title>Black Yeasts Isolated from many extreme environments.</title>
        <authorList>
            <person name="Coleine C."/>
            <person name="Stajich J.E."/>
            <person name="Selbmann L."/>
        </authorList>
    </citation>
    <scope>NUCLEOTIDE SEQUENCE</scope>
    <source>
        <strain evidence="1">CCFEE 5200</strain>
    </source>
</reference>
<evidence type="ECO:0000313" key="1">
    <source>
        <dbReference type="EMBL" id="KAK0960228.1"/>
    </source>
</evidence>
<sequence length="253" mass="28817">MRIHIYELVLLSQPQDLCLLQASRQVNMEAQPILYQRPLTFSSQANLFLWIDRSRSCNLKRVKSLTLRLTDIDLTSLLCLEHWHTRTSVWDLYQQELERLDNALEVLPNVEHLTIIPPRAMHSHLLRGMYRGFLSLIPQRCQRLKQLALEDDGEVFDVAASRSGSIECTQAAQDMHLIHVAKSASPAALTNVGYAGRRGKSVATPVLRQPRKRHAYSKSVKASKETVANIKARVRVTKPTTHLRRALGCRQRG</sequence>
<organism evidence="1 2">
    <name type="scientific">Friedmanniomyces endolithicus</name>
    <dbReference type="NCBI Taxonomy" id="329885"/>
    <lineage>
        <taxon>Eukaryota</taxon>
        <taxon>Fungi</taxon>
        <taxon>Dikarya</taxon>
        <taxon>Ascomycota</taxon>
        <taxon>Pezizomycotina</taxon>
        <taxon>Dothideomycetes</taxon>
        <taxon>Dothideomycetidae</taxon>
        <taxon>Mycosphaerellales</taxon>
        <taxon>Teratosphaeriaceae</taxon>
        <taxon>Friedmanniomyces</taxon>
    </lineage>
</organism>
<dbReference type="AlphaFoldDB" id="A0AAN6H7S3"/>
<name>A0AAN6H7S3_9PEZI</name>
<protein>
    <submittedName>
        <fullName evidence="1">Uncharacterized protein</fullName>
    </submittedName>
</protein>
<proteinExistence type="predicted"/>